<organism evidence="2 3">
    <name type="scientific">Williamsia marianensis</name>
    <dbReference type="NCBI Taxonomy" id="85044"/>
    <lineage>
        <taxon>Bacteria</taxon>
        <taxon>Bacillati</taxon>
        <taxon>Actinomycetota</taxon>
        <taxon>Actinomycetes</taxon>
        <taxon>Mycobacteriales</taxon>
        <taxon>Nocardiaceae</taxon>
        <taxon>Williamsia</taxon>
    </lineage>
</organism>
<proteinExistence type="predicted"/>
<dbReference type="RefSeq" id="WP_099385017.1">
    <property type="nucleotide sequence ID" value="NZ_PEBD01000012.1"/>
</dbReference>
<evidence type="ECO:0000313" key="3">
    <source>
        <dbReference type="Proteomes" id="UP000225108"/>
    </source>
</evidence>
<dbReference type="GO" id="GO:0016787">
    <property type="term" value="F:hydrolase activity"/>
    <property type="evidence" value="ECO:0007669"/>
    <property type="project" value="UniProtKB-KW"/>
</dbReference>
<keyword evidence="2" id="KW-0378">Hydrolase</keyword>
<reference evidence="2 3" key="1">
    <citation type="submission" date="2017-10" db="EMBL/GenBank/DDBJ databases">
        <title>The draft genome sequence of Williamsia sp. BULT 1.1 isolated from the semi-arid grassland soils from South Africa.</title>
        <authorList>
            <person name="Kabwe M.H."/>
            <person name="Govender N."/>
            <person name="Mutseka Lunga P."/>
            <person name="Vikram S."/>
            <person name="Makhalanyane T.P."/>
        </authorList>
    </citation>
    <scope>NUCLEOTIDE SEQUENCE [LARGE SCALE GENOMIC DNA]</scope>
    <source>
        <strain evidence="2 3">BULT 1.1</strain>
    </source>
</reference>
<accession>A0A2G3PGC8</accession>
<dbReference type="InterPro" id="IPR051044">
    <property type="entry name" value="MAG_DAG_Lipase"/>
</dbReference>
<dbReference type="PANTHER" id="PTHR11614">
    <property type="entry name" value="PHOSPHOLIPASE-RELATED"/>
    <property type="match status" value="1"/>
</dbReference>
<dbReference type="Proteomes" id="UP000225108">
    <property type="component" value="Unassembled WGS sequence"/>
</dbReference>
<evidence type="ECO:0000259" key="1">
    <source>
        <dbReference type="Pfam" id="PF12146"/>
    </source>
</evidence>
<name>A0A2G3PGC8_WILMA</name>
<dbReference type="InterPro" id="IPR022742">
    <property type="entry name" value="Hydrolase_4"/>
</dbReference>
<feature type="domain" description="Serine aminopeptidase S33" evidence="1">
    <location>
        <begin position="25"/>
        <end position="271"/>
    </location>
</feature>
<comment type="caution">
    <text evidence="2">The sequence shown here is derived from an EMBL/GenBank/DDBJ whole genome shotgun (WGS) entry which is preliminary data.</text>
</comment>
<evidence type="ECO:0000313" key="2">
    <source>
        <dbReference type="EMBL" id="PHV64756.1"/>
    </source>
</evidence>
<protein>
    <submittedName>
        <fullName evidence="2">Alpha/beta hydrolase</fullName>
    </submittedName>
</protein>
<dbReference type="AlphaFoldDB" id="A0A2G3PGC8"/>
<dbReference type="Gene3D" id="3.40.50.1820">
    <property type="entry name" value="alpha/beta hydrolase"/>
    <property type="match status" value="1"/>
</dbReference>
<gene>
    <name evidence="2" type="ORF">CSW57_23565</name>
</gene>
<dbReference type="EMBL" id="PEBD01000012">
    <property type="protein sequence ID" value="PHV64756.1"/>
    <property type="molecule type" value="Genomic_DNA"/>
</dbReference>
<dbReference type="InterPro" id="IPR029058">
    <property type="entry name" value="AB_hydrolase_fold"/>
</dbReference>
<sequence>MPSEFVVDSVHGAVLSGLRWEPAGKPVATVLLVHGMGEHIRRYEDTAHALTADGFAVVGYDHRGHGSSVLPGRVPGDLGPDGWNALVADVGRLIDVAKNEFPESPLVVIAHSMGSFATQQHLLEHSDDVAAVVLSGTAALDALEPALDLDSELDLSMFNAPFAPARTDFDWLTRDTEIVDDYVADPLCGFGIDATATREMFTGARRLADPALARMMRRDLPILIAVGDQDPVGGGGALVDQLAAHYRSAGLIDVTVRVFPGARHEILNETNRTQVRNELIAWMMRAVGP</sequence>
<dbReference type="SUPFAM" id="SSF53474">
    <property type="entry name" value="alpha/beta-Hydrolases"/>
    <property type="match status" value="1"/>
</dbReference>
<dbReference type="Pfam" id="PF12146">
    <property type="entry name" value="Hydrolase_4"/>
    <property type="match status" value="1"/>
</dbReference>